<keyword evidence="1" id="KW-0862">Zinc</keyword>
<organism evidence="4 5">
    <name type="scientific">Halococcus saccharolyticus DSM 5350</name>
    <dbReference type="NCBI Taxonomy" id="1227455"/>
    <lineage>
        <taxon>Archaea</taxon>
        <taxon>Methanobacteriati</taxon>
        <taxon>Methanobacteriota</taxon>
        <taxon>Stenosarchaea group</taxon>
        <taxon>Halobacteria</taxon>
        <taxon>Halobacteriales</taxon>
        <taxon>Halococcaceae</taxon>
        <taxon>Halococcus</taxon>
    </lineage>
</organism>
<dbReference type="EMBL" id="AOMD01000029">
    <property type="protein sequence ID" value="EMA43561.1"/>
    <property type="molecule type" value="Genomic_DNA"/>
</dbReference>
<dbReference type="GO" id="GO:0008270">
    <property type="term" value="F:zinc ion binding"/>
    <property type="evidence" value="ECO:0007669"/>
    <property type="project" value="UniProtKB-KW"/>
</dbReference>
<keyword evidence="1" id="KW-0863">Zinc-finger</keyword>
<keyword evidence="1" id="KW-0479">Metal-binding</keyword>
<dbReference type="InterPro" id="IPR007527">
    <property type="entry name" value="Znf_SWIM"/>
</dbReference>
<dbReference type="Proteomes" id="UP000011669">
    <property type="component" value="Unassembled WGS sequence"/>
</dbReference>
<sequence length="181" mass="18909">MARTQAANGDESGENEHFDAIDKEEKRIHRALDSFMHVEATSTPGEHRVHSGSGSTYTVNLLEGSCTCPDAERSAMCKHMVRVVAVTGETPLSAGENTVPVTLTADAFDEVASAVKVLDDAEEIVSAFDGAGDERTGALTEQQCADAADAVKAALGMSGPMGADDHDAAVNARETLETASE</sequence>
<accession>M0MCV8</accession>
<comment type="caution">
    <text evidence="4">The sequence shown here is derived from an EMBL/GenBank/DDBJ whole genome shotgun (WGS) entry which is preliminary data.</text>
</comment>
<evidence type="ECO:0000256" key="2">
    <source>
        <dbReference type="SAM" id="MobiDB-lite"/>
    </source>
</evidence>
<dbReference type="Pfam" id="PF04434">
    <property type="entry name" value="SWIM"/>
    <property type="match status" value="1"/>
</dbReference>
<evidence type="ECO:0000313" key="4">
    <source>
        <dbReference type="EMBL" id="EMA43561.1"/>
    </source>
</evidence>
<protein>
    <submittedName>
        <fullName evidence="4">Zinc finger SWIM domain protein</fullName>
    </submittedName>
</protein>
<proteinExistence type="predicted"/>
<evidence type="ECO:0000256" key="1">
    <source>
        <dbReference type="PROSITE-ProRule" id="PRU00325"/>
    </source>
</evidence>
<feature type="domain" description="SWIM-type" evidence="3">
    <location>
        <begin position="57"/>
        <end position="88"/>
    </location>
</feature>
<feature type="region of interest" description="Disordered" evidence="2">
    <location>
        <begin position="1"/>
        <end position="21"/>
    </location>
</feature>
<reference evidence="4 5" key="1">
    <citation type="journal article" date="2014" name="PLoS Genet.">
        <title>Phylogenetically driven sequencing of extremely halophilic archaea reveals strategies for static and dynamic osmo-response.</title>
        <authorList>
            <person name="Becker E.A."/>
            <person name="Seitzer P.M."/>
            <person name="Tritt A."/>
            <person name="Larsen D."/>
            <person name="Krusor M."/>
            <person name="Yao A.I."/>
            <person name="Wu D."/>
            <person name="Madern D."/>
            <person name="Eisen J.A."/>
            <person name="Darling A.E."/>
            <person name="Facciotti M.T."/>
        </authorList>
    </citation>
    <scope>NUCLEOTIDE SEQUENCE [LARGE SCALE GENOMIC DNA]</scope>
    <source>
        <strain evidence="4 5">DSM 5350</strain>
    </source>
</reference>
<keyword evidence="5" id="KW-1185">Reference proteome</keyword>
<dbReference type="InParanoid" id="M0MCV8"/>
<evidence type="ECO:0000259" key="3">
    <source>
        <dbReference type="PROSITE" id="PS50966"/>
    </source>
</evidence>
<evidence type="ECO:0000313" key="5">
    <source>
        <dbReference type="Proteomes" id="UP000011669"/>
    </source>
</evidence>
<dbReference type="PATRIC" id="fig|1227455.4.peg.2738"/>
<dbReference type="PROSITE" id="PS50966">
    <property type="entry name" value="ZF_SWIM"/>
    <property type="match status" value="1"/>
</dbReference>
<dbReference type="RefSeq" id="WP_006078542.1">
    <property type="nucleotide sequence ID" value="NZ_AOMD01000029.1"/>
</dbReference>
<dbReference type="STRING" id="1227455.C449_13417"/>
<dbReference type="AlphaFoldDB" id="M0MCV8"/>
<gene>
    <name evidence="4" type="ORF">C449_13417</name>
</gene>
<dbReference type="OrthoDB" id="214166at2157"/>
<name>M0MCV8_9EURY</name>